<accession>A0A1F4UHZ7</accession>
<proteinExistence type="predicted"/>
<evidence type="ECO:0000313" key="1">
    <source>
        <dbReference type="EMBL" id="OGC44595.1"/>
    </source>
</evidence>
<dbReference type="InterPro" id="IPR036583">
    <property type="entry name" value="23S_rRNA_IVS_sf"/>
</dbReference>
<dbReference type="NCBIfam" id="TIGR02436">
    <property type="entry name" value="four helix bundle protein"/>
    <property type="match status" value="1"/>
</dbReference>
<evidence type="ECO:0000313" key="2">
    <source>
        <dbReference type="Proteomes" id="UP000176583"/>
    </source>
</evidence>
<dbReference type="InterPro" id="IPR012657">
    <property type="entry name" value="23S_rRNA-intervening_sequence"/>
</dbReference>
<protein>
    <recommendedName>
        <fullName evidence="3">Four helix bundle protein</fullName>
    </recommendedName>
</protein>
<dbReference type="STRING" id="1802613.A2V54_00075"/>
<dbReference type="EMBL" id="MEUW01000014">
    <property type="protein sequence ID" value="OGC44595.1"/>
    <property type="molecule type" value="Genomic_DNA"/>
</dbReference>
<dbReference type="Gene3D" id="1.20.1440.60">
    <property type="entry name" value="23S rRNA-intervening sequence"/>
    <property type="match status" value="1"/>
</dbReference>
<dbReference type="SUPFAM" id="SSF158446">
    <property type="entry name" value="IVS-encoded protein-like"/>
    <property type="match status" value="1"/>
</dbReference>
<evidence type="ECO:0008006" key="3">
    <source>
        <dbReference type="Google" id="ProtNLM"/>
    </source>
</evidence>
<organism evidence="1 2">
    <name type="scientific">candidate division WWE3 bacterium RBG_19FT_COMBO_53_11</name>
    <dbReference type="NCBI Taxonomy" id="1802613"/>
    <lineage>
        <taxon>Bacteria</taxon>
        <taxon>Katanobacteria</taxon>
    </lineage>
</organism>
<gene>
    <name evidence="1" type="ORF">A2V54_00075</name>
</gene>
<dbReference type="AlphaFoldDB" id="A0A1F4UHZ7"/>
<reference evidence="1 2" key="1">
    <citation type="journal article" date="2016" name="Nat. Commun.">
        <title>Thousands of microbial genomes shed light on interconnected biogeochemical processes in an aquifer system.</title>
        <authorList>
            <person name="Anantharaman K."/>
            <person name="Brown C.T."/>
            <person name="Hug L.A."/>
            <person name="Sharon I."/>
            <person name="Castelle C.J."/>
            <person name="Probst A.J."/>
            <person name="Thomas B.C."/>
            <person name="Singh A."/>
            <person name="Wilkins M.J."/>
            <person name="Karaoz U."/>
            <person name="Brodie E.L."/>
            <person name="Williams K.H."/>
            <person name="Hubbard S.S."/>
            <person name="Banfield J.F."/>
        </authorList>
    </citation>
    <scope>NUCLEOTIDE SEQUENCE [LARGE SCALE GENOMIC DNA]</scope>
</reference>
<name>A0A1F4UHZ7_UNCKA</name>
<sequence>MIKTSNSKQYDLEERTLNFAKAVRDFVGKLPKMAANFEYIKQLIRSSGSVGANYIEAKESRYWLNLMDIGKDLDLDLEREELISEATQLTKIFGSIVESSK</sequence>
<dbReference type="Proteomes" id="UP000176583">
    <property type="component" value="Unassembled WGS sequence"/>
</dbReference>
<comment type="caution">
    <text evidence="1">The sequence shown here is derived from an EMBL/GenBank/DDBJ whole genome shotgun (WGS) entry which is preliminary data.</text>
</comment>